<name>A0ABP7W9Y2_9ACTN</name>
<keyword evidence="2" id="KW-1185">Reference proteome</keyword>
<dbReference type="PANTHER" id="PTHR36221">
    <property type="entry name" value="DUF742 DOMAIN-CONTAINING PROTEIN"/>
    <property type="match status" value="1"/>
</dbReference>
<dbReference type="Pfam" id="PF05331">
    <property type="entry name" value="DUF742"/>
    <property type="match status" value="1"/>
</dbReference>
<evidence type="ECO:0000313" key="1">
    <source>
        <dbReference type="EMBL" id="GAA4083427.1"/>
    </source>
</evidence>
<reference evidence="2" key="1">
    <citation type="journal article" date="2019" name="Int. J. Syst. Evol. Microbiol.">
        <title>The Global Catalogue of Microorganisms (GCM) 10K type strain sequencing project: providing services to taxonomists for standard genome sequencing and annotation.</title>
        <authorList>
            <consortium name="The Broad Institute Genomics Platform"/>
            <consortium name="The Broad Institute Genome Sequencing Center for Infectious Disease"/>
            <person name="Wu L."/>
            <person name="Ma J."/>
        </authorList>
    </citation>
    <scope>NUCLEOTIDE SEQUENCE [LARGE SCALE GENOMIC DNA]</scope>
    <source>
        <strain evidence="2">JCM 16702</strain>
    </source>
</reference>
<dbReference type="Proteomes" id="UP001500683">
    <property type="component" value="Unassembled WGS sequence"/>
</dbReference>
<accession>A0ABP7W9Y2</accession>
<dbReference type="EMBL" id="BAAAZG010000036">
    <property type="protein sequence ID" value="GAA4083427.1"/>
    <property type="molecule type" value="Genomic_DNA"/>
</dbReference>
<proteinExistence type="predicted"/>
<comment type="caution">
    <text evidence="1">The sequence shown here is derived from an EMBL/GenBank/DDBJ whole genome shotgun (WGS) entry which is preliminary data.</text>
</comment>
<evidence type="ECO:0000313" key="2">
    <source>
        <dbReference type="Proteomes" id="UP001500683"/>
    </source>
</evidence>
<dbReference type="InterPro" id="IPR007995">
    <property type="entry name" value="DUF742"/>
</dbReference>
<dbReference type="RefSeq" id="WP_344951791.1">
    <property type="nucleotide sequence ID" value="NZ_BAAAZG010000036.1"/>
</dbReference>
<dbReference type="PANTHER" id="PTHR36221:SF1">
    <property type="entry name" value="DUF742 DOMAIN-CONTAINING PROTEIN"/>
    <property type="match status" value="1"/>
</dbReference>
<sequence>MAVSGQEPWLDGDAGRLVRPYQVSGGRTRPAHPLDLLSLVKATGREAAPRHGPEHARILELCRRAPVPVAELAAHLRLPVAVAKVLVADLIDHGAVQTRHPGAAADPSDPIVLEALLDGLRQRL</sequence>
<gene>
    <name evidence="1" type="ORF">GCM10022214_48830</name>
</gene>
<protein>
    <submittedName>
        <fullName evidence="1">DUF742 domain-containing protein</fullName>
    </submittedName>
</protein>
<organism evidence="1 2">
    <name type="scientific">Actinomadura miaoliensis</name>
    <dbReference type="NCBI Taxonomy" id="430685"/>
    <lineage>
        <taxon>Bacteria</taxon>
        <taxon>Bacillati</taxon>
        <taxon>Actinomycetota</taxon>
        <taxon>Actinomycetes</taxon>
        <taxon>Streptosporangiales</taxon>
        <taxon>Thermomonosporaceae</taxon>
        <taxon>Actinomadura</taxon>
    </lineage>
</organism>